<proteinExistence type="inferred from homology"/>
<dbReference type="GO" id="GO:0015288">
    <property type="term" value="F:porin activity"/>
    <property type="evidence" value="ECO:0007669"/>
    <property type="project" value="UniProtKB-KW"/>
</dbReference>
<dbReference type="InterPro" id="IPR023614">
    <property type="entry name" value="Porin_dom_sf"/>
</dbReference>
<comment type="similarity">
    <text evidence="2">Belongs to the eukaryotic mitochondrial porin family.</text>
</comment>
<keyword evidence="6" id="KW-1185">Reference proteome</keyword>
<comment type="subcellular location">
    <subcellularLocation>
        <location evidence="1">Mitochondrion outer membrane</location>
    </subcellularLocation>
</comment>
<dbReference type="PANTHER" id="PTHR11743:SF70">
    <property type="entry name" value="GH26960P-RELATED"/>
    <property type="match status" value="1"/>
</dbReference>
<keyword evidence="3" id="KW-0812">Transmembrane</keyword>
<dbReference type="KEGG" id="dci:103519449"/>
<dbReference type="STRING" id="121845.A0A1S4ENK6"/>
<reference evidence="7" key="1">
    <citation type="submission" date="2025-08" db="UniProtKB">
        <authorList>
            <consortium name="RefSeq"/>
        </authorList>
    </citation>
    <scope>IDENTIFICATION</scope>
</reference>
<dbReference type="InterPro" id="IPR001925">
    <property type="entry name" value="Porin_Euk"/>
</dbReference>
<evidence type="ECO:0000256" key="3">
    <source>
        <dbReference type="ARBA" id="ARBA00022452"/>
    </source>
</evidence>
<sequence length="144" mass="16074">MDYVTNLLSIVFVEIERLYNHGDIFFSFTGWLCGYSLKFDSKDAKLKANRLSLGFVGSDFVFHTNVDDGKLFGGTVYQKLGPKLETGVQLAWSSESNDTKFAFGCKYDLENQASVRAKVNNASQIGLGYSQKLNDGELFCCVHI</sequence>
<evidence type="ECO:0000256" key="5">
    <source>
        <dbReference type="ARBA" id="ARBA00023114"/>
    </source>
</evidence>
<dbReference type="GO" id="GO:0046930">
    <property type="term" value="C:pore complex"/>
    <property type="evidence" value="ECO:0007669"/>
    <property type="project" value="UniProtKB-KW"/>
</dbReference>
<evidence type="ECO:0000256" key="1">
    <source>
        <dbReference type="ARBA" id="ARBA00004294"/>
    </source>
</evidence>
<dbReference type="GeneID" id="103519449"/>
<dbReference type="Pfam" id="PF01459">
    <property type="entry name" value="Porin_3"/>
    <property type="match status" value="1"/>
</dbReference>
<dbReference type="Gene3D" id="2.40.160.10">
    <property type="entry name" value="Porin"/>
    <property type="match status" value="1"/>
</dbReference>
<keyword evidence="4" id="KW-0496">Mitochondrion</keyword>
<evidence type="ECO:0000313" key="6">
    <source>
        <dbReference type="Proteomes" id="UP000079169"/>
    </source>
</evidence>
<name>A0A1S4ENK6_DIACI</name>
<evidence type="ECO:0000256" key="2">
    <source>
        <dbReference type="ARBA" id="ARBA00007780"/>
    </source>
</evidence>
<organism evidence="6 7">
    <name type="scientific">Diaphorina citri</name>
    <name type="common">Asian citrus psyllid</name>
    <dbReference type="NCBI Taxonomy" id="121845"/>
    <lineage>
        <taxon>Eukaryota</taxon>
        <taxon>Metazoa</taxon>
        <taxon>Ecdysozoa</taxon>
        <taxon>Arthropoda</taxon>
        <taxon>Hexapoda</taxon>
        <taxon>Insecta</taxon>
        <taxon>Pterygota</taxon>
        <taxon>Neoptera</taxon>
        <taxon>Paraneoptera</taxon>
        <taxon>Hemiptera</taxon>
        <taxon>Sternorrhyncha</taxon>
        <taxon>Psylloidea</taxon>
        <taxon>Psyllidae</taxon>
        <taxon>Diaphorininae</taxon>
        <taxon>Diaphorina</taxon>
    </lineage>
</organism>
<dbReference type="PaxDb" id="121845-A0A1S4ENK6"/>
<accession>A0A1S4ENK6</accession>
<dbReference type="RefSeq" id="XP_017303744.1">
    <property type="nucleotide sequence ID" value="XM_017448255.1"/>
</dbReference>
<dbReference type="OMA" id="AKAHKIM"/>
<dbReference type="CDD" id="cd07306">
    <property type="entry name" value="Porin3_VDAC"/>
    <property type="match status" value="1"/>
</dbReference>
<protein>
    <submittedName>
        <fullName evidence="7">Voltage-dependent anion-selective channel-like</fullName>
    </submittedName>
</protein>
<keyword evidence="3" id="KW-1134">Transmembrane beta strand</keyword>
<dbReference type="Proteomes" id="UP000079169">
    <property type="component" value="Unplaced"/>
</dbReference>
<dbReference type="InterPro" id="IPR027246">
    <property type="entry name" value="Porin_Euk/Tom40"/>
</dbReference>
<dbReference type="PANTHER" id="PTHR11743">
    <property type="entry name" value="VOLTAGE-DEPENDENT ANION-SELECTIVE CHANNEL"/>
    <property type="match status" value="1"/>
</dbReference>
<keyword evidence="3" id="KW-0472">Membrane</keyword>
<dbReference type="GO" id="GO:0008308">
    <property type="term" value="F:voltage-gated monoatomic anion channel activity"/>
    <property type="evidence" value="ECO:0007669"/>
    <property type="project" value="InterPro"/>
</dbReference>
<evidence type="ECO:0000313" key="7">
    <source>
        <dbReference type="RefSeq" id="XP_017303744.1"/>
    </source>
</evidence>
<keyword evidence="5" id="KW-0813">Transport</keyword>
<evidence type="ECO:0000256" key="4">
    <source>
        <dbReference type="ARBA" id="ARBA00022787"/>
    </source>
</evidence>
<dbReference type="GO" id="GO:0005741">
    <property type="term" value="C:mitochondrial outer membrane"/>
    <property type="evidence" value="ECO:0007669"/>
    <property type="project" value="UniProtKB-SubCell"/>
</dbReference>
<dbReference type="AlphaFoldDB" id="A0A1S4ENK6"/>
<keyword evidence="5" id="KW-0626">Porin</keyword>
<keyword evidence="5" id="KW-0406">Ion transport</keyword>
<gene>
    <name evidence="7" type="primary">LOC103519449</name>
</gene>
<keyword evidence="4" id="KW-1000">Mitochondrion outer membrane</keyword>